<dbReference type="InterPro" id="IPR017871">
    <property type="entry name" value="ABC_transporter-like_CS"/>
</dbReference>
<keyword evidence="3 7" id="KW-0547">Nucleotide-binding</keyword>
<dbReference type="Gene3D" id="2.40.50.100">
    <property type="match status" value="1"/>
</dbReference>
<keyword evidence="6 7" id="KW-0472">Membrane</keyword>
<dbReference type="GO" id="GO:0005524">
    <property type="term" value="F:ATP binding"/>
    <property type="evidence" value="ECO:0007669"/>
    <property type="project" value="UniProtKB-KW"/>
</dbReference>
<comment type="caution">
    <text evidence="9">The sequence shown here is derived from an EMBL/GenBank/DDBJ whole genome shotgun (WGS) entry which is preliminary data.</text>
</comment>
<dbReference type="SMART" id="SM00382">
    <property type="entry name" value="AAA"/>
    <property type="match status" value="1"/>
</dbReference>
<keyword evidence="2 7" id="KW-1003">Cell membrane</keyword>
<organism evidence="9 10">
    <name type="scientific">Nitratidesulfovibrio oxamicus</name>
    <dbReference type="NCBI Taxonomy" id="32016"/>
    <lineage>
        <taxon>Bacteria</taxon>
        <taxon>Pseudomonadati</taxon>
        <taxon>Thermodesulfobacteriota</taxon>
        <taxon>Desulfovibrionia</taxon>
        <taxon>Desulfovibrionales</taxon>
        <taxon>Desulfovibrionaceae</taxon>
        <taxon>Nitratidesulfovibrio</taxon>
    </lineage>
</organism>
<dbReference type="PROSITE" id="PS00211">
    <property type="entry name" value="ABC_TRANSPORTER_1"/>
    <property type="match status" value="1"/>
</dbReference>
<name>A0ABS0J6D6_9BACT</name>
<evidence type="ECO:0000256" key="1">
    <source>
        <dbReference type="ARBA" id="ARBA00022448"/>
    </source>
</evidence>
<dbReference type="Proteomes" id="UP001194469">
    <property type="component" value="Unassembled WGS sequence"/>
</dbReference>
<keyword evidence="5 7" id="KW-1278">Translocase</keyword>
<dbReference type="InterPro" id="IPR050093">
    <property type="entry name" value="ABC_SmlMolc_Importer"/>
</dbReference>
<sequence>MAEQDHIIELRGVTKTFEDTVALDSIDLTIRNGEFLTLLGPSGCGKTTILRLLSGFEQPTSGEVRINGQVVNRVPPEQRQVNTVFQNYALFPHMTVRDNVAFGLKMQGVAADETARRVLDALRMVHLENFADRKPRQLSGGQQQRVAIARAVINNPLVLLLDEPFSALDFKLRKQMQLEIKHLQRQLGITFVFVTHDQEEAFAMSDRVVVMNEGRIEQIGAPKEIYEEPANMYVARFVGDINALPGRIDAVRLDWSAAPGTPLAP</sequence>
<comment type="subunit">
    <text evidence="7">The complex is composed of two ATP-binding proteins (PotA), two transmembrane proteins (PotB and PotC) and a solute-binding protein (PotD).</text>
</comment>
<dbReference type="SUPFAM" id="SSF52540">
    <property type="entry name" value="P-loop containing nucleoside triphosphate hydrolases"/>
    <property type="match status" value="1"/>
</dbReference>
<keyword evidence="4 7" id="KW-0067">ATP-binding</keyword>
<evidence type="ECO:0000259" key="8">
    <source>
        <dbReference type="PROSITE" id="PS50893"/>
    </source>
</evidence>
<dbReference type="PROSITE" id="PS50893">
    <property type="entry name" value="ABC_TRANSPORTER_2"/>
    <property type="match status" value="1"/>
</dbReference>
<feature type="domain" description="ABC transporter" evidence="8">
    <location>
        <begin position="8"/>
        <end position="238"/>
    </location>
</feature>
<dbReference type="RefSeq" id="WP_196610020.1">
    <property type="nucleotide sequence ID" value="NZ_VRYY01000440.1"/>
</dbReference>
<comment type="function">
    <text evidence="7">Part of the ABC transporter complex PotABCD involved in spermidine/putrescine import. Responsible for energy coupling to the transport system.</text>
</comment>
<dbReference type="Gene3D" id="3.40.50.300">
    <property type="entry name" value="P-loop containing nucleotide triphosphate hydrolases"/>
    <property type="match status" value="1"/>
</dbReference>
<dbReference type="CDD" id="cd03300">
    <property type="entry name" value="ABC_PotA_N"/>
    <property type="match status" value="1"/>
</dbReference>
<dbReference type="Pfam" id="PF00005">
    <property type="entry name" value="ABC_tran"/>
    <property type="match status" value="1"/>
</dbReference>
<evidence type="ECO:0000313" key="9">
    <source>
        <dbReference type="EMBL" id="MBG3877998.1"/>
    </source>
</evidence>
<dbReference type="PANTHER" id="PTHR42781">
    <property type="entry name" value="SPERMIDINE/PUTRESCINE IMPORT ATP-BINDING PROTEIN POTA"/>
    <property type="match status" value="1"/>
</dbReference>
<evidence type="ECO:0000256" key="3">
    <source>
        <dbReference type="ARBA" id="ARBA00022741"/>
    </source>
</evidence>
<keyword evidence="1 7" id="KW-0813">Transport</keyword>
<dbReference type="PANTHER" id="PTHR42781:SF4">
    <property type="entry name" value="SPERMIDINE_PUTRESCINE IMPORT ATP-BINDING PROTEIN POTA"/>
    <property type="match status" value="1"/>
</dbReference>
<dbReference type="InterPro" id="IPR003593">
    <property type="entry name" value="AAA+_ATPase"/>
</dbReference>
<accession>A0ABS0J6D6</accession>
<dbReference type="InterPro" id="IPR017879">
    <property type="entry name" value="PotA_ATP-bd"/>
</dbReference>
<evidence type="ECO:0000256" key="5">
    <source>
        <dbReference type="ARBA" id="ARBA00022967"/>
    </source>
</evidence>
<evidence type="ECO:0000256" key="7">
    <source>
        <dbReference type="RuleBase" id="RU364083"/>
    </source>
</evidence>
<dbReference type="InterPro" id="IPR005893">
    <property type="entry name" value="PotA-like"/>
</dbReference>
<protein>
    <recommendedName>
        <fullName evidence="7">Spermidine/putrescine import ATP-binding protein PotA</fullName>
        <ecNumber evidence="7">7.6.2.11</ecNumber>
    </recommendedName>
</protein>
<dbReference type="EMBL" id="VRYY01000440">
    <property type="protein sequence ID" value="MBG3877998.1"/>
    <property type="molecule type" value="Genomic_DNA"/>
</dbReference>
<comment type="similarity">
    <text evidence="7">Belongs to the ABC transporter superfamily. Spermidine/putrescine importer (TC 3.A.1.11.1) family.</text>
</comment>
<evidence type="ECO:0000256" key="4">
    <source>
        <dbReference type="ARBA" id="ARBA00022840"/>
    </source>
</evidence>
<evidence type="ECO:0000256" key="2">
    <source>
        <dbReference type="ARBA" id="ARBA00022475"/>
    </source>
</evidence>
<dbReference type="InterPro" id="IPR003439">
    <property type="entry name" value="ABC_transporter-like_ATP-bd"/>
</dbReference>
<evidence type="ECO:0000256" key="6">
    <source>
        <dbReference type="ARBA" id="ARBA00023136"/>
    </source>
</evidence>
<dbReference type="NCBIfam" id="TIGR01187">
    <property type="entry name" value="potA"/>
    <property type="match status" value="1"/>
</dbReference>
<proteinExistence type="inferred from homology"/>
<reference evidence="9 10" key="1">
    <citation type="submission" date="2019-08" db="EMBL/GenBank/DDBJ databases">
        <authorList>
            <person name="Luo N."/>
        </authorList>
    </citation>
    <scope>NUCLEOTIDE SEQUENCE [LARGE SCALE GENOMIC DNA]</scope>
    <source>
        <strain evidence="9 10">NCIMB 9442</strain>
    </source>
</reference>
<evidence type="ECO:0000313" key="10">
    <source>
        <dbReference type="Proteomes" id="UP001194469"/>
    </source>
</evidence>
<keyword evidence="10" id="KW-1185">Reference proteome</keyword>
<dbReference type="InterPro" id="IPR027417">
    <property type="entry name" value="P-loop_NTPase"/>
</dbReference>
<feature type="non-terminal residue" evidence="9">
    <location>
        <position position="265"/>
    </location>
</feature>
<dbReference type="EC" id="7.6.2.11" evidence="7"/>
<gene>
    <name evidence="7 9" type="primary">potA</name>
    <name evidence="9" type="ORF">FVW20_13515</name>
</gene>
<comment type="catalytic activity">
    <reaction evidence="7">
        <text>ATP + H2O + polyamine-[polyamine-binding protein]Side 1 = ADP + phosphate + polyamineSide 2 + [polyamine-binding protein]Side 1.</text>
        <dbReference type="EC" id="7.6.2.11"/>
    </reaction>
</comment>